<dbReference type="AlphaFoldDB" id="A0A3N2QYI7"/>
<evidence type="ECO:0000313" key="2">
    <source>
        <dbReference type="EMBL" id="ROU00271.1"/>
    </source>
</evidence>
<keyword evidence="3" id="KW-1185">Reference proteome</keyword>
<accession>A0A3N2QYI7</accession>
<sequence length="126" mass="13684">MGTLIRLLALVALLPLPALAAPDTPEDRLRTFATCAGRLSARLEHHWLMSDPPGETESHRETTLDILALLTPPDRATEALALRIQAKASFAALLSRATFGTDPADRLWAETHARRLLAPCTDLLLG</sequence>
<reference evidence="2 3" key="1">
    <citation type="submission" date="2018-10" db="EMBL/GenBank/DDBJ databases">
        <title>Histidinibacterium lentulum gen. nov., sp. nov., a marine bacterium from the culture broth of Picochlorum sp. 122.</title>
        <authorList>
            <person name="Wang G."/>
        </authorList>
    </citation>
    <scope>NUCLEOTIDE SEQUENCE [LARGE SCALE GENOMIC DNA]</scope>
    <source>
        <strain evidence="2 3">B17</strain>
    </source>
</reference>
<keyword evidence="1" id="KW-0732">Signal</keyword>
<protein>
    <submittedName>
        <fullName evidence="2">Uncharacterized protein</fullName>
    </submittedName>
</protein>
<evidence type="ECO:0000256" key="1">
    <source>
        <dbReference type="SAM" id="SignalP"/>
    </source>
</evidence>
<evidence type="ECO:0000313" key="3">
    <source>
        <dbReference type="Proteomes" id="UP000268016"/>
    </source>
</evidence>
<comment type="caution">
    <text evidence="2">The sequence shown here is derived from an EMBL/GenBank/DDBJ whole genome shotgun (WGS) entry which is preliminary data.</text>
</comment>
<dbReference type="Proteomes" id="UP000268016">
    <property type="component" value="Unassembled WGS sequence"/>
</dbReference>
<dbReference type="EMBL" id="RDRB01000006">
    <property type="protein sequence ID" value="ROU00271.1"/>
    <property type="molecule type" value="Genomic_DNA"/>
</dbReference>
<gene>
    <name evidence="2" type="ORF">EAT49_13540</name>
</gene>
<name>A0A3N2QYI7_9RHOB</name>
<proteinExistence type="predicted"/>
<organism evidence="2 3">
    <name type="scientific">Histidinibacterium lentulum</name>
    <dbReference type="NCBI Taxonomy" id="2480588"/>
    <lineage>
        <taxon>Bacteria</taxon>
        <taxon>Pseudomonadati</taxon>
        <taxon>Pseudomonadota</taxon>
        <taxon>Alphaproteobacteria</taxon>
        <taxon>Rhodobacterales</taxon>
        <taxon>Paracoccaceae</taxon>
        <taxon>Histidinibacterium</taxon>
    </lineage>
</organism>
<dbReference type="OrthoDB" id="7872837at2"/>
<feature type="chain" id="PRO_5018069893" evidence="1">
    <location>
        <begin position="21"/>
        <end position="126"/>
    </location>
</feature>
<dbReference type="RefSeq" id="WP_123642819.1">
    <property type="nucleotide sequence ID" value="NZ_ML119086.1"/>
</dbReference>
<feature type="signal peptide" evidence="1">
    <location>
        <begin position="1"/>
        <end position="20"/>
    </location>
</feature>